<evidence type="ECO:0000313" key="1">
    <source>
        <dbReference type="EMBL" id="KAH3682096.1"/>
    </source>
</evidence>
<accession>A0A9P8TKE6</accession>
<protein>
    <submittedName>
        <fullName evidence="1">Uncharacterized protein</fullName>
    </submittedName>
</protein>
<sequence length="91" mass="9997">MVLEYYNPFNVNWFISLTKISASGFELTKSTSTPSFCRYVSVVGPMEATLKDLSKSGCSFKYLTIGKVPCGEKNTIQGLLLVLLSVGFELS</sequence>
<evidence type="ECO:0000313" key="2">
    <source>
        <dbReference type="Proteomes" id="UP000774326"/>
    </source>
</evidence>
<reference evidence="1" key="1">
    <citation type="journal article" date="2021" name="Open Biol.">
        <title>Shared evolutionary footprints suggest mitochondrial oxidative damage underlies multiple complex I losses in fungi.</title>
        <authorList>
            <person name="Schikora-Tamarit M.A."/>
            <person name="Marcet-Houben M."/>
            <person name="Nosek J."/>
            <person name="Gabaldon T."/>
        </authorList>
    </citation>
    <scope>NUCLEOTIDE SEQUENCE</scope>
    <source>
        <strain evidence="1">CBS2887</strain>
    </source>
</reference>
<dbReference type="Proteomes" id="UP000774326">
    <property type="component" value="Unassembled WGS sequence"/>
</dbReference>
<dbReference type="EMBL" id="JAEUBG010003949">
    <property type="protein sequence ID" value="KAH3682096.1"/>
    <property type="molecule type" value="Genomic_DNA"/>
</dbReference>
<name>A0A9P8TKE6_WICPI</name>
<proteinExistence type="predicted"/>
<dbReference type="AlphaFoldDB" id="A0A9P8TKE6"/>
<organism evidence="1 2">
    <name type="scientific">Wickerhamomyces pijperi</name>
    <name type="common">Yeast</name>
    <name type="synonym">Pichia pijperi</name>
    <dbReference type="NCBI Taxonomy" id="599730"/>
    <lineage>
        <taxon>Eukaryota</taxon>
        <taxon>Fungi</taxon>
        <taxon>Dikarya</taxon>
        <taxon>Ascomycota</taxon>
        <taxon>Saccharomycotina</taxon>
        <taxon>Saccharomycetes</taxon>
        <taxon>Phaffomycetales</taxon>
        <taxon>Wickerhamomycetaceae</taxon>
        <taxon>Wickerhamomyces</taxon>
    </lineage>
</organism>
<keyword evidence="2" id="KW-1185">Reference proteome</keyword>
<comment type="caution">
    <text evidence="1">The sequence shown here is derived from an EMBL/GenBank/DDBJ whole genome shotgun (WGS) entry which is preliminary data.</text>
</comment>
<gene>
    <name evidence="1" type="ORF">WICPIJ_006945</name>
</gene>
<reference evidence="1" key="2">
    <citation type="submission" date="2021-01" db="EMBL/GenBank/DDBJ databases">
        <authorList>
            <person name="Schikora-Tamarit M.A."/>
        </authorList>
    </citation>
    <scope>NUCLEOTIDE SEQUENCE</scope>
    <source>
        <strain evidence="1">CBS2887</strain>
    </source>
</reference>